<dbReference type="RefSeq" id="WP_181658497.1">
    <property type="nucleotide sequence ID" value="NZ_JACEHE010000009.1"/>
</dbReference>
<dbReference type="Proteomes" id="UP000545761">
    <property type="component" value="Unassembled WGS sequence"/>
</dbReference>
<feature type="region of interest" description="Disordered" evidence="1">
    <location>
        <begin position="38"/>
        <end position="64"/>
    </location>
</feature>
<dbReference type="EMBL" id="JACEHE010000009">
    <property type="protein sequence ID" value="MBA2947543.1"/>
    <property type="molecule type" value="Genomic_DNA"/>
</dbReference>
<proteinExistence type="predicted"/>
<reference evidence="2 3" key="1">
    <citation type="submission" date="2020-07" db="EMBL/GenBank/DDBJ databases">
        <title>Streptomyces isolated from Indian soil.</title>
        <authorList>
            <person name="Mandal S."/>
            <person name="Maiti P.K."/>
        </authorList>
    </citation>
    <scope>NUCLEOTIDE SEQUENCE [LARGE SCALE GENOMIC DNA]</scope>
    <source>
        <strain evidence="2 3">PSKA28</strain>
    </source>
</reference>
<accession>A0A7W0DLX9</accession>
<evidence type="ECO:0000256" key="1">
    <source>
        <dbReference type="SAM" id="MobiDB-lite"/>
    </source>
</evidence>
<evidence type="ECO:0000313" key="3">
    <source>
        <dbReference type="Proteomes" id="UP000545761"/>
    </source>
</evidence>
<organism evidence="2 3">
    <name type="scientific">Streptomyces himalayensis subsp. himalayensis</name>
    <dbReference type="NCBI Taxonomy" id="2756131"/>
    <lineage>
        <taxon>Bacteria</taxon>
        <taxon>Bacillati</taxon>
        <taxon>Actinomycetota</taxon>
        <taxon>Actinomycetes</taxon>
        <taxon>Kitasatosporales</taxon>
        <taxon>Streptomycetaceae</taxon>
        <taxon>Streptomyces</taxon>
        <taxon>Streptomyces himalayensis</taxon>
    </lineage>
</organism>
<gene>
    <name evidence="2" type="ORF">H1D24_17450</name>
</gene>
<sequence>MAQAAGWAEGQVLVLARGLVRVLVLARGLVRVLALDSVQDSGPGPALDPVRARAPGPGPGGAPD</sequence>
<name>A0A7W0DLX9_9ACTN</name>
<comment type="caution">
    <text evidence="2">The sequence shown here is derived from an EMBL/GenBank/DDBJ whole genome shotgun (WGS) entry which is preliminary data.</text>
</comment>
<protein>
    <submittedName>
        <fullName evidence="2">Uncharacterized protein</fullName>
    </submittedName>
</protein>
<dbReference type="AlphaFoldDB" id="A0A7W0DLX9"/>
<evidence type="ECO:0000313" key="2">
    <source>
        <dbReference type="EMBL" id="MBA2947543.1"/>
    </source>
</evidence>